<dbReference type="GO" id="GO:0005737">
    <property type="term" value="C:cytoplasm"/>
    <property type="evidence" value="ECO:0007669"/>
    <property type="project" value="TreeGrafter"/>
</dbReference>
<dbReference type="InterPro" id="IPR050734">
    <property type="entry name" value="PIH1/Kintoun_subfamily"/>
</dbReference>
<feature type="domain" description="PIH1 N-terminal" evidence="4">
    <location>
        <begin position="21"/>
        <end position="92"/>
    </location>
</feature>
<dbReference type="GO" id="GO:0000492">
    <property type="term" value="P:box C/D snoRNP assembly"/>
    <property type="evidence" value="ECO:0007669"/>
    <property type="project" value="TreeGrafter"/>
</dbReference>
<dbReference type="AlphaFoldDB" id="A0A7J8CA30"/>
<evidence type="ECO:0000259" key="5">
    <source>
        <dbReference type="Pfam" id="PF18201"/>
    </source>
</evidence>
<comment type="caution">
    <text evidence="6">The sequence shown here is derived from an EMBL/GenBank/DDBJ whole genome shotgun (WGS) entry which is preliminary data.</text>
</comment>
<dbReference type="GO" id="GO:1990904">
    <property type="term" value="C:ribonucleoprotein complex"/>
    <property type="evidence" value="ECO:0007669"/>
    <property type="project" value="TreeGrafter"/>
</dbReference>
<dbReference type="EMBL" id="JACASF010000021">
    <property type="protein sequence ID" value="KAF6407708.1"/>
    <property type="molecule type" value="Genomic_DNA"/>
</dbReference>
<keyword evidence="7" id="KW-1185">Reference proteome</keyword>
<name>A0A7J8CA30_MOLMO</name>
<dbReference type="InterPro" id="IPR041442">
    <property type="entry name" value="PIH1D1/2/3_CS-like"/>
</dbReference>
<dbReference type="Pfam" id="PF18201">
    <property type="entry name" value="PIH1_CS"/>
    <property type="match status" value="1"/>
</dbReference>
<dbReference type="PANTHER" id="PTHR22997">
    <property type="entry name" value="PIH1 DOMAIN-CONTAINING PROTEIN 1"/>
    <property type="match status" value="1"/>
</dbReference>
<reference evidence="6 7" key="1">
    <citation type="journal article" date="2020" name="Nature">
        <title>Six reference-quality genomes reveal evolution of bat adaptations.</title>
        <authorList>
            <person name="Jebb D."/>
            <person name="Huang Z."/>
            <person name="Pippel M."/>
            <person name="Hughes G.M."/>
            <person name="Lavrichenko K."/>
            <person name="Devanna P."/>
            <person name="Winkler S."/>
            <person name="Jermiin L.S."/>
            <person name="Skirmuntt E.C."/>
            <person name="Katzourakis A."/>
            <person name="Burkitt-Gray L."/>
            <person name="Ray D.A."/>
            <person name="Sullivan K.A.M."/>
            <person name="Roscito J.G."/>
            <person name="Kirilenko B.M."/>
            <person name="Davalos L.M."/>
            <person name="Corthals A.P."/>
            <person name="Power M.L."/>
            <person name="Jones G."/>
            <person name="Ransome R.D."/>
            <person name="Dechmann D.K.N."/>
            <person name="Locatelli A.G."/>
            <person name="Puechmaille S.J."/>
            <person name="Fedrigo O."/>
            <person name="Jarvis E.D."/>
            <person name="Hiller M."/>
            <person name="Vernes S.C."/>
            <person name="Myers E.W."/>
            <person name="Teeling E.C."/>
        </authorList>
    </citation>
    <scope>NUCLEOTIDE SEQUENCE [LARGE SCALE GENOMIC DNA]</scope>
    <source>
        <strain evidence="6">MMolMol1</strain>
        <tissue evidence="6">Muscle</tissue>
    </source>
</reference>
<dbReference type="InterPro" id="IPR012981">
    <property type="entry name" value="PIH1_N"/>
</dbReference>
<comment type="function">
    <text evidence="3">Involved in the assembly of C/D box small nucleolar ribonucleoprotein (snoRNP) particles. Recruits the SWI/SNF complex to the core promoter of rRNA genes and enhances pre-rRNA transcription. Mediates interaction of TELO2 with the R2TP complex which is necessary for the stability of MTOR and SMG1. Positively regulates the assembly and activity of the mTORC1 complex.</text>
</comment>
<proteinExistence type="inferred from homology"/>
<dbReference type="Proteomes" id="UP000550707">
    <property type="component" value="Unassembled WGS sequence"/>
</dbReference>
<dbReference type="PANTHER" id="PTHR22997:SF0">
    <property type="entry name" value="PIH1 DOMAIN-CONTAINING PROTEIN 1"/>
    <property type="match status" value="1"/>
</dbReference>
<dbReference type="GO" id="GO:0006364">
    <property type="term" value="P:rRNA processing"/>
    <property type="evidence" value="ECO:0007669"/>
    <property type="project" value="TreeGrafter"/>
</dbReference>
<protein>
    <recommendedName>
        <fullName evidence="2">PIH1 domain-containing protein 1</fullName>
    </recommendedName>
</protein>
<evidence type="ECO:0000259" key="4">
    <source>
        <dbReference type="Pfam" id="PF08190"/>
    </source>
</evidence>
<comment type="similarity">
    <text evidence="1">Belongs to the PIH1 family.</text>
</comment>
<feature type="domain" description="PIH1D1/2/3 CS-like" evidence="5">
    <location>
        <begin position="123"/>
        <end position="193"/>
    </location>
</feature>
<evidence type="ECO:0000256" key="2">
    <source>
        <dbReference type="ARBA" id="ARBA00040540"/>
    </source>
</evidence>
<evidence type="ECO:0000256" key="3">
    <source>
        <dbReference type="ARBA" id="ARBA00046233"/>
    </source>
</evidence>
<evidence type="ECO:0000313" key="6">
    <source>
        <dbReference type="EMBL" id="KAF6407708.1"/>
    </source>
</evidence>
<evidence type="ECO:0000256" key="1">
    <source>
        <dbReference type="ARBA" id="ARBA00008511"/>
    </source>
</evidence>
<sequence length="198" mass="22467">MFERWGCPGQRGPHPLSLPVEGQGCTAYDVAVNSNFYLRMQNSDFLRELVITIAREGLEDKYSLQLNPEWRILKNRPFMGSISQQNIRSRQRPPIQELGNLYTADSLRPEAGPEKPHLNLWLEAPDLLLAEIDLPKLDGALGLSLEIGENHLVMGGPQQLYHLDAYIPLRINSDESKAAFHRKRRQLMVAMPLLSMPS</sequence>
<dbReference type="Pfam" id="PF08190">
    <property type="entry name" value="PIH1"/>
    <property type="match status" value="1"/>
</dbReference>
<accession>A0A7J8CA30</accession>
<evidence type="ECO:0000313" key="7">
    <source>
        <dbReference type="Proteomes" id="UP000550707"/>
    </source>
</evidence>
<organism evidence="6 7">
    <name type="scientific">Molossus molossus</name>
    <name type="common">Pallas' mastiff bat</name>
    <name type="synonym">Vespertilio molossus</name>
    <dbReference type="NCBI Taxonomy" id="27622"/>
    <lineage>
        <taxon>Eukaryota</taxon>
        <taxon>Metazoa</taxon>
        <taxon>Chordata</taxon>
        <taxon>Craniata</taxon>
        <taxon>Vertebrata</taxon>
        <taxon>Euteleostomi</taxon>
        <taxon>Mammalia</taxon>
        <taxon>Eutheria</taxon>
        <taxon>Laurasiatheria</taxon>
        <taxon>Chiroptera</taxon>
        <taxon>Yangochiroptera</taxon>
        <taxon>Molossidae</taxon>
        <taxon>Molossus</taxon>
    </lineage>
</organism>
<gene>
    <name evidence="6" type="ORF">HJG59_014231</name>
</gene>
<dbReference type="GO" id="GO:0097255">
    <property type="term" value="C:R2TP complex"/>
    <property type="evidence" value="ECO:0007669"/>
    <property type="project" value="TreeGrafter"/>
</dbReference>